<proteinExistence type="inferred from homology"/>
<keyword evidence="8" id="KW-1185">Reference proteome</keyword>
<name>A0A1I7XLY2_HETBA</name>
<dbReference type="WBParaSite" id="Hba_18736">
    <property type="protein sequence ID" value="Hba_18736"/>
    <property type="gene ID" value="Hba_18736"/>
</dbReference>
<evidence type="ECO:0000313" key="8">
    <source>
        <dbReference type="Proteomes" id="UP000095283"/>
    </source>
</evidence>
<evidence type="ECO:0000256" key="5">
    <source>
        <dbReference type="ARBA" id="ARBA00023136"/>
    </source>
</evidence>
<evidence type="ECO:0000313" key="9">
    <source>
        <dbReference type="WBParaSite" id="Hba_18736"/>
    </source>
</evidence>
<dbReference type="AlphaFoldDB" id="A0A1I7XLY2"/>
<keyword evidence="4 7" id="KW-1133">Transmembrane helix</keyword>
<dbReference type="GO" id="GO:0016020">
    <property type="term" value="C:membrane"/>
    <property type="evidence" value="ECO:0007669"/>
    <property type="project" value="UniProtKB-SubCell"/>
</dbReference>
<keyword evidence="5 7" id="KW-0472">Membrane</keyword>
<feature type="binding site" evidence="6">
    <location>
        <position position="192"/>
    </location>
    <ligand>
        <name>Zn(2+)</name>
        <dbReference type="ChEBI" id="CHEBI:29105"/>
    </ligand>
</feature>
<keyword evidence="6" id="KW-0479">Metal-binding</keyword>
<dbReference type="PANTHER" id="PTHR20855:SF92">
    <property type="entry name" value="PROGESTIN AND ADIPOQ RECEPTOR FAMILY MEMBER 3-LIKE"/>
    <property type="match status" value="1"/>
</dbReference>
<feature type="binding site" evidence="6">
    <location>
        <position position="196"/>
    </location>
    <ligand>
        <name>Zn(2+)</name>
        <dbReference type="ChEBI" id="CHEBI:29105"/>
    </ligand>
</feature>
<sequence>MLSASEIPLLLKRSHIVSGYRPLHQPRQYYYKSAFCSHNEVINVWSHFLPAICLMLFYVRPELSSESRLPVLILHTGIATLFFGSAFAHLLIYLPLLLVIVLGLQFCSTCYLFVSRPHWPRRLELRMATCLLLALWLYVPLIYRYLSTSSSDPSLHLHTRAFHWLLISGIFMGASVPERFAPGKFDIFGYGHQFFHFCIIMMAWNLCDAAHIDCTSTWSTSDTKAIACAFLLTCAFVSGTVYHLTSKAKRMKYE</sequence>
<feature type="transmembrane region" description="Helical" evidence="7">
    <location>
        <begin position="193"/>
        <end position="212"/>
    </location>
</feature>
<evidence type="ECO:0000256" key="1">
    <source>
        <dbReference type="ARBA" id="ARBA00004141"/>
    </source>
</evidence>
<dbReference type="PANTHER" id="PTHR20855">
    <property type="entry name" value="ADIPOR/PROGESTIN RECEPTOR-RELATED"/>
    <property type="match status" value="1"/>
</dbReference>
<evidence type="ECO:0000256" key="7">
    <source>
        <dbReference type="SAM" id="Phobius"/>
    </source>
</evidence>
<dbReference type="Proteomes" id="UP000095283">
    <property type="component" value="Unplaced"/>
</dbReference>
<keyword evidence="6" id="KW-0862">Zinc</keyword>
<dbReference type="InterPro" id="IPR004254">
    <property type="entry name" value="AdipoR/HlyIII-related"/>
</dbReference>
<comment type="similarity">
    <text evidence="2">Belongs to the ADIPOR family.</text>
</comment>
<organism evidence="8 9">
    <name type="scientific">Heterorhabditis bacteriophora</name>
    <name type="common">Entomopathogenic nematode worm</name>
    <dbReference type="NCBI Taxonomy" id="37862"/>
    <lineage>
        <taxon>Eukaryota</taxon>
        <taxon>Metazoa</taxon>
        <taxon>Ecdysozoa</taxon>
        <taxon>Nematoda</taxon>
        <taxon>Chromadorea</taxon>
        <taxon>Rhabditida</taxon>
        <taxon>Rhabditina</taxon>
        <taxon>Rhabditomorpha</taxon>
        <taxon>Strongyloidea</taxon>
        <taxon>Heterorhabditidae</taxon>
        <taxon>Heterorhabditis</taxon>
    </lineage>
</organism>
<protein>
    <submittedName>
        <fullName evidence="9">Progestin and adipoQ receptor family member 3-like</fullName>
    </submittedName>
</protein>
<evidence type="ECO:0000256" key="4">
    <source>
        <dbReference type="ARBA" id="ARBA00022989"/>
    </source>
</evidence>
<feature type="transmembrane region" description="Helical" evidence="7">
    <location>
        <begin position="224"/>
        <end position="244"/>
    </location>
</feature>
<keyword evidence="3 7" id="KW-0812">Transmembrane</keyword>
<reference evidence="9" key="1">
    <citation type="submission" date="2016-11" db="UniProtKB">
        <authorList>
            <consortium name="WormBaseParasite"/>
        </authorList>
    </citation>
    <scope>IDENTIFICATION</scope>
</reference>
<feature type="transmembrane region" description="Helical" evidence="7">
    <location>
        <begin position="126"/>
        <end position="146"/>
    </location>
</feature>
<comment type="subcellular location">
    <subcellularLocation>
        <location evidence="1">Membrane</location>
        <topology evidence="1">Multi-pass membrane protein</topology>
    </subcellularLocation>
</comment>
<evidence type="ECO:0000256" key="3">
    <source>
        <dbReference type="ARBA" id="ARBA00022692"/>
    </source>
</evidence>
<feature type="transmembrane region" description="Helical" evidence="7">
    <location>
        <begin position="71"/>
        <end position="90"/>
    </location>
</feature>
<dbReference type="Pfam" id="PF03006">
    <property type="entry name" value="HlyIII"/>
    <property type="match status" value="1"/>
</dbReference>
<accession>A0A1I7XLY2</accession>
<evidence type="ECO:0000256" key="6">
    <source>
        <dbReference type="PIRSR" id="PIRSR604254-1"/>
    </source>
</evidence>
<feature type="transmembrane region" description="Helical" evidence="7">
    <location>
        <begin position="96"/>
        <end position="114"/>
    </location>
</feature>
<feature type="transmembrane region" description="Helical" evidence="7">
    <location>
        <begin position="161"/>
        <end position="181"/>
    </location>
</feature>
<evidence type="ECO:0000256" key="2">
    <source>
        <dbReference type="ARBA" id="ARBA00007018"/>
    </source>
</evidence>
<dbReference type="GO" id="GO:0038023">
    <property type="term" value="F:signaling receptor activity"/>
    <property type="evidence" value="ECO:0007669"/>
    <property type="project" value="TreeGrafter"/>
</dbReference>
<dbReference type="GO" id="GO:0046872">
    <property type="term" value="F:metal ion binding"/>
    <property type="evidence" value="ECO:0007669"/>
    <property type="project" value="UniProtKB-KW"/>
</dbReference>
<feature type="transmembrane region" description="Helical" evidence="7">
    <location>
        <begin position="41"/>
        <end position="59"/>
    </location>
</feature>